<dbReference type="AlphaFoldDB" id="A0A2X2D831"/>
<sequence>MSRNGIDKEKVATAIRQLKEEGRSASVPEIRALTGGSFTTIQRYKKEIEADEQSLSGPSGRIRADMLALIEQLERKLLERAQLEIDEAEQTLAVQAKSINEKLKLADERANAQQERIRDLETRLAKAEALAADYANRYNAANNELARQAVDLTHSQRESAARAQRIETLSAELKTARDALEGYQEVMQRQRLQDQVQSDSAVSDLRNQHQAVLAENASLREQNIQLIRDNERLQALHTTQARHLDDLARQLDQERATGKDLIRQIARLEARLESHQL</sequence>
<dbReference type="Proteomes" id="UP000250443">
    <property type="component" value="Unassembled WGS sequence"/>
</dbReference>
<reference evidence="3 4" key="1">
    <citation type="submission" date="2018-06" db="EMBL/GenBank/DDBJ databases">
        <authorList>
            <consortium name="Pathogen Informatics"/>
            <person name="Doyle S."/>
        </authorList>
    </citation>
    <scope>NUCLEOTIDE SEQUENCE [LARGE SCALE GENOMIC DNA]</scope>
    <source>
        <strain evidence="3 4">NCTC11842</strain>
    </source>
</reference>
<keyword evidence="1" id="KW-0175">Coiled coil</keyword>
<evidence type="ECO:0000313" key="3">
    <source>
        <dbReference type="EMBL" id="SPZ16917.1"/>
    </source>
</evidence>
<keyword evidence="2" id="KW-0238">DNA-binding</keyword>
<dbReference type="EMBL" id="UAUF01000016">
    <property type="protein sequence ID" value="SPZ16917.1"/>
    <property type="molecule type" value="Genomic_DNA"/>
</dbReference>
<name>A0A2X2D831_PSELU</name>
<dbReference type="GO" id="GO:0003677">
    <property type="term" value="F:DNA binding"/>
    <property type="evidence" value="ECO:0007669"/>
    <property type="project" value="UniProtKB-KW"/>
</dbReference>
<dbReference type="RefSeq" id="WP_010798480.1">
    <property type="nucleotide sequence ID" value="NZ_CP069263.1"/>
</dbReference>
<gene>
    <name evidence="3" type="primary">tnpT</name>
    <name evidence="2" type="ORF">IRZ65_19010</name>
    <name evidence="3" type="ORF">NCTC11842_05957</name>
</gene>
<evidence type="ECO:0000256" key="1">
    <source>
        <dbReference type="SAM" id="Coils"/>
    </source>
</evidence>
<dbReference type="Proteomes" id="UP000626180">
    <property type="component" value="Unassembled WGS sequence"/>
</dbReference>
<reference evidence="2 5" key="2">
    <citation type="submission" date="2020-10" db="EMBL/GenBank/DDBJ databases">
        <title>Genome sequences of Pseudomonas isolates.</title>
        <authorList>
            <person name="Wessels L."/>
            <person name="Reich F."/>
            <person name="Hammerl J."/>
        </authorList>
    </citation>
    <scope>NUCLEOTIDE SEQUENCE [LARGE SCALE GENOMIC DNA]</scope>
    <source>
        <strain evidence="2 5">20-MO00624-0</strain>
    </source>
</reference>
<organism evidence="3 4">
    <name type="scientific">Pseudomonas luteola</name>
    <dbReference type="NCBI Taxonomy" id="47886"/>
    <lineage>
        <taxon>Bacteria</taxon>
        <taxon>Pseudomonadati</taxon>
        <taxon>Pseudomonadota</taxon>
        <taxon>Gammaproteobacteria</taxon>
        <taxon>Pseudomonadales</taxon>
        <taxon>Pseudomonadaceae</taxon>
        <taxon>Pseudomonas</taxon>
    </lineage>
</organism>
<accession>A0A2X2D831</accession>
<protein>
    <submittedName>
        <fullName evidence="3">Cointegrate resolution protein T</fullName>
    </submittedName>
    <submittedName>
        <fullName evidence="2">DNA-binding protein</fullName>
    </submittedName>
</protein>
<evidence type="ECO:0000313" key="4">
    <source>
        <dbReference type="Proteomes" id="UP000250443"/>
    </source>
</evidence>
<dbReference type="EMBL" id="JADMCD010000011">
    <property type="protein sequence ID" value="MBF8642764.1"/>
    <property type="molecule type" value="Genomic_DNA"/>
</dbReference>
<evidence type="ECO:0000313" key="2">
    <source>
        <dbReference type="EMBL" id="MBF8642764.1"/>
    </source>
</evidence>
<keyword evidence="5" id="KW-1185">Reference proteome</keyword>
<evidence type="ECO:0000313" key="5">
    <source>
        <dbReference type="Proteomes" id="UP000626180"/>
    </source>
</evidence>
<feature type="coiled-coil region" evidence="1">
    <location>
        <begin position="66"/>
        <end position="271"/>
    </location>
</feature>
<proteinExistence type="predicted"/>